<keyword evidence="4" id="KW-1185">Reference proteome</keyword>
<dbReference type="GO" id="GO:0008289">
    <property type="term" value="F:lipid binding"/>
    <property type="evidence" value="ECO:0007669"/>
    <property type="project" value="UniProtKB-KW"/>
</dbReference>
<keyword evidence="2" id="KW-0446">Lipid-binding</keyword>
<dbReference type="PANTHER" id="PTHR33434:SF2">
    <property type="entry name" value="FATTY ACID-BINDING PROTEIN TM_1468"/>
    <property type="match status" value="1"/>
</dbReference>
<accession>A0A4R5N9H3</accession>
<dbReference type="Pfam" id="PF02645">
    <property type="entry name" value="DegV"/>
    <property type="match status" value="1"/>
</dbReference>
<dbReference type="STRING" id="907931.GCA_000165675_01227"/>
<dbReference type="AlphaFoldDB" id="A0A4R5N9H3"/>
<comment type="function">
    <text evidence="1">May bind long-chain fatty acids, such as palmitate, and may play a role in lipid transport or fatty acid metabolism.</text>
</comment>
<protein>
    <recommendedName>
        <fullName evidence="5">DegV family protein</fullName>
    </recommendedName>
</protein>
<evidence type="ECO:0000256" key="2">
    <source>
        <dbReference type="ARBA" id="ARBA00023121"/>
    </source>
</evidence>
<comment type="caution">
    <text evidence="3">The sequence shown here is derived from an EMBL/GenBank/DDBJ whole genome shotgun (WGS) entry which is preliminary data.</text>
</comment>
<reference evidence="3 4" key="1">
    <citation type="journal article" date="2019" name="Appl. Microbiol. Biotechnol.">
        <title>Uncovering carbohydrate metabolism through a genotype-phenotype association study of 56 lactic acid bacteria genomes.</title>
        <authorList>
            <person name="Buron-Moles G."/>
            <person name="Chailyan A."/>
            <person name="Dolejs I."/>
            <person name="Forster J."/>
            <person name="Miks M.H."/>
        </authorList>
    </citation>
    <scope>NUCLEOTIDE SEQUENCE [LARGE SCALE GENOMIC DNA]</scope>
    <source>
        <strain evidence="3 4">ATCC 700006</strain>
    </source>
</reference>
<organism evidence="3 4">
    <name type="scientific">Leuconostoc fallax</name>
    <dbReference type="NCBI Taxonomy" id="1251"/>
    <lineage>
        <taxon>Bacteria</taxon>
        <taxon>Bacillati</taxon>
        <taxon>Bacillota</taxon>
        <taxon>Bacilli</taxon>
        <taxon>Lactobacillales</taxon>
        <taxon>Lactobacillaceae</taxon>
        <taxon>Leuconostoc</taxon>
    </lineage>
</organism>
<dbReference type="InterPro" id="IPR003797">
    <property type="entry name" value="DegV"/>
</dbReference>
<evidence type="ECO:0000256" key="1">
    <source>
        <dbReference type="ARBA" id="ARBA00003238"/>
    </source>
</evidence>
<dbReference type="SUPFAM" id="SSF82549">
    <property type="entry name" value="DAK1/DegV-like"/>
    <property type="match status" value="1"/>
</dbReference>
<evidence type="ECO:0000313" key="3">
    <source>
        <dbReference type="EMBL" id="TDG68796.1"/>
    </source>
</evidence>
<sequence length="299" mass="32443">MSKIAIIVDSSFAIPLEKRNRYHIMQVSLPIIFGDEAYREESDIQDVAALIKLIDEKKDLPATSQPSPGEWIEALNQAKAIGYDTAILMTLSSGISGSYQTVTNVAASYEGMAVYTWDSRITVIAAGHQALLAATLADQGVDAERIMAALNQLRQTMGVRFAVNDISHLQRTGRISTGQALIGGLLNIKPILSINLVLDGKIAAVGKSRKMSGALKEIKLALTEALSTVAYPVRITVIDANNQKLGDKWQAELQKEYPTIQFERSAMAPSIAVHTGAGAIAVVWEHDWQDLVRTTTINS</sequence>
<dbReference type="Proteomes" id="UP000295681">
    <property type="component" value="Unassembled WGS sequence"/>
</dbReference>
<dbReference type="RefSeq" id="WP_010007415.1">
    <property type="nucleotide sequence ID" value="NZ_JAGYGP010000002.1"/>
</dbReference>
<evidence type="ECO:0000313" key="4">
    <source>
        <dbReference type="Proteomes" id="UP000295681"/>
    </source>
</evidence>
<name>A0A4R5N9H3_9LACO</name>
<proteinExistence type="predicted"/>
<dbReference type="EMBL" id="PUFI01000009">
    <property type="protein sequence ID" value="TDG68796.1"/>
    <property type="molecule type" value="Genomic_DNA"/>
</dbReference>
<evidence type="ECO:0008006" key="5">
    <source>
        <dbReference type="Google" id="ProtNLM"/>
    </source>
</evidence>
<dbReference type="InterPro" id="IPR050270">
    <property type="entry name" value="DegV_domain_contain"/>
</dbReference>
<dbReference type="InterPro" id="IPR043168">
    <property type="entry name" value="DegV_C"/>
</dbReference>
<dbReference type="PANTHER" id="PTHR33434">
    <property type="entry name" value="DEGV DOMAIN-CONTAINING PROTEIN DR_1986-RELATED"/>
    <property type="match status" value="1"/>
</dbReference>
<dbReference type="Gene3D" id="3.30.1180.10">
    <property type="match status" value="1"/>
</dbReference>
<gene>
    <name evidence="3" type="ORF">C5L23_000715</name>
</gene>
<dbReference type="NCBIfam" id="TIGR00762">
    <property type="entry name" value="DegV"/>
    <property type="match status" value="1"/>
</dbReference>
<dbReference type="PROSITE" id="PS51482">
    <property type="entry name" value="DEGV"/>
    <property type="match status" value="1"/>
</dbReference>
<dbReference type="Gene3D" id="3.40.50.10170">
    <property type="match status" value="1"/>
</dbReference>